<sequence length="54" mass="6309">MSISNCPHCNSNYDQDYNVEHEEECESNPENSDEEPVDHFEETIQHRELNSGLI</sequence>
<organism evidence="1">
    <name type="scientific">viral metagenome</name>
    <dbReference type="NCBI Taxonomy" id="1070528"/>
    <lineage>
        <taxon>unclassified sequences</taxon>
        <taxon>metagenomes</taxon>
        <taxon>organismal metagenomes</taxon>
    </lineage>
</organism>
<dbReference type="AlphaFoldDB" id="A0A6H1ZLC0"/>
<evidence type="ECO:0000313" key="1">
    <source>
        <dbReference type="EMBL" id="QJA47990.1"/>
    </source>
</evidence>
<accession>A0A6H1ZLC0</accession>
<gene>
    <name evidence="1" type="ORF">TM448A00804_0008</name>
    <name evidence="2" type="ORF">TM448B02499_0005</name>
</gene>
<name>A0A6H1ZLC0_9ZZZZ</name>
<dbReference type="EMBL" id="MT144919">
    <property type="protein sequence ID" value="QJI01373.1"/>
    <property type="molecule type" value="Genomic_DNA"/>
</dbReference>
<reference evidence="1" key="1">
    <citation type="submission" date="2020-03" db="EMBL/GenBank/DDBJ databases">
        <title>The deep terrestrial virosphere.</title>
        <authorList>
            <person name="Holmfeldt K."/>
            <person name="Nilsson E."/>
            <person name="Simone D."/>
            <person name="Lopez-Fernandez M."/>
            <person name="Wu X."/>
            <person name="de Brujin I."/>
            <person name="Lundin D."/>
            <person name="Andersson A."/>
            <person name="Bertilsson S."/>
            <person name="Dopson M."/>
        </authorList>
    </citation>
    <scope>NUCLEOTIDE SEQUENCE</scope>
    <source>
        <strain evidence="1">TM448A00804</strain>
        <strain evidence="2">TM448B02499</strain>
    </source>
</reference>
<proteinExistence type="predicted"/>
<protein>
    <submittedName>
        <fullName evidence="1">Uncharacterized protein</fullName>
    </submittedName>
</protein>
<dbReference type="EMBL" id="MT144067">
    <property type="protein sequence ID" value="QJA47990.1"/>
    <property type="molecule type" value="Genomic_DNA"/>
</dbReference>
<evidence type="ECO:0000313" key="2">
    <source>
        <dbReference type="EMBL" id="QJI01373.1"/>
    </source>
</evidence>